<sequence length="86" mass="9822">QPAVQMSQSNSFSWAYIAIARDYIPLRSSEQAVKMREWKLTFLCSLTHRFLGVGRYLLGTAIYFIAAFITSPLITTEPAKFALLFR</sequence>
<evidence type="ECO:0000256" key="1">
    <source>
        <dbReference type="SAM" id="Phobius"/>
    </source>
</evidence>
<protein>
    <submittedName>
        <fullName evidence="2">Uncharacterized protein</fullName>
    </submittedName>
</protein>
<feature type="non-terminal residue" evidence="2">
    <location>
        <position position="1"/>
    </location>
</feature>
<dbReference type="EMBL" id="JADNYJ010000160">
    <property type="protein sequence ID" value="KAF8878267.1"/>
    <property type="molecule type" value="Genomic_DNA"/>
</dbReference>
<evidence type="ECO:0000313" key="2">
    <source>
        <dbReference type="EMBL" id="KAF8878267.1"/>
    </source>
</evidence>
<feature type="transmembrane region" description="Helical" evidence="1">
    <location>
        <begin position="56"/>
        <end position="74"/>
    </location>
</feature>
<dbReference type="AlphaFoldDB" id="A0A9P5TGK1"/>
<feature type="non-terminal residue" evidence="2">
    <location>
        <position position="86"/>
    </location>
</feature>
<gene>
    <name evidence="2" type="ORF">CPB84DRAFT_1640191</name>
</gene>
<comment type="caution">
    <text evidence="2">The sequence shown here is derived from an EMBL/GenBank/DDBJ whole genome shotgun (WGS) entry which is preliminary data.</text>
</comment>
<keyword evidence="1" id="KW-0812">Transmembrane</keyword>
<proteinExistence type="predicted"/>
<reference evidence="2" key="1">
    <citation type="submission" date="2020-11" db="EMBL/GenBank/DDBJ databases">
        <authorList>
            <consortium name="DOE Joint Genome Institute"/>
            <person name="Ahrendt S."/>
            <person name="Riley R."/>
            <person name="Andreopoulos W."/>
            <person name="LaButti K."/>
            <person name="Pangilinan J."/>
            <person name="Ruiz-duenas F.J."/>
            <person name="Barrasa J.M."/>
            <person name="Sanchez-Garcia M."/>
            <person name="Camarero S."/>
            <person name="Miyauchi S."/>
            <person name="Serrano A."/>
            <person name="Linde D."/>
            <person name="Babiker R."/>
            <person name="Drula E."/>
            <person name="Ayuso-Fernandez I."/>
            <person name="Pacheco R."/>
            <person name="Padilla G."/>
            <person name="Ferreira P."/>
            <person name="Barriuso J."/>
            <person name="Kellner H."/>
            <person name="Castanera R."/>
            <person name="Alfaro M."/>
            <person name="Ramirez L."/>
            <person name="Pisabarro A.G."/>
            <person name="Kuo A."/>
            <person name="Tritt A."/>
            <person name="Lipzen A."/>
            <person name="He G."/>
            <person name="Yan M."/>
            <person name="Ng V."/>
            <person name="Cullen D."/>
            <person name="Martin F."/>
            <person name="Rosso M.-N."/>
            <person name="Henrissat B."/>
            <person name="Hibbett D."/>
            <person name="Martinez A.T."/>
            <person name="Grigoriev I.V."/>
        </authorList>
    </citation>
    <scope>NUCLEOTIDE SEQUENCE</scope>
    <source>
        <strain evidence="2">AH 44721</strain>
    </source>
</reference>
<keyword evidence="3" id="KW-1185">Reference proteome</keyword>
<organism evidence="2 3">
    <name type="scientific">Gymnopilus junonius</name>
    <name type="common">Spectacular rustgill mushroom</name>
    <name type="synonym">Gymnopilus spectabilis subsp. junonius</name>
    <dbReference type="NCBI Taxonomy" id="109634"/>
    <lineage>
        <taxon>Eukaryota</taxon>
        <taxon>Fungi</taxon>
        <taxon>Dikarya</taxon>
        <taxon>Basidiomycota</taxon>
        <taxon>Agaricomycotina</taxon>
        <taxon>Agaricomycetes</taxon>
        <taxon>Agaricomycetidae</taxon>
        <taxon>Agaricales</taxon>
        <taxon>Agaricineae</taxon>
        <taxon>Hymenogastraceae</taxon>
        <taxon>Gymnopilus</taxon>
    </lineage>
</organism>
<dbReference type="Proteomes" id="UP000724874">
    <property type="component" value="Unassembled WGS sequence"/>
</dbReference>
<keyword evidence="1" id="KW-1133">Transmembrane helix</keyword>
<evidence type="ECO:0000313" key="3">
    <source>
        <dbReference type="Proteomes" id="UP000724874"/>
    </source>
</evidence>
<accession>A0A9P5TGK1</accession>
<name>A0A9P5TGK1_GYMJU</name>
<keyword evidence="1" id="KW-0472">Membrane</keyword>